<evidence type="ECO:0000313" key="2">
    <source>
        <dbReference type="Proteomes" id="UP000078046"/>
    </source>
</evidence>
<gene>
    <name evidence="1" type="ORF">A3Q56_00633</name>
</gene>
<accession>A0A177BB98</accession>
<keyword evidence="2" id="KW-1185">Reference proteome</keyword>
<evidence type="ECO:0000313" key="1">
    <source>
        <dbReference type="EMBL" id="OAF71597.1"/>
    </source>
</evidence>
<dbReference type="Proteomes" id="UP000078046">
    <property type="component" value="Unassembled WGS sequence"/>
</dbReference>
<reference evidence="1 2" key="1">
    <citation type="submission" date="2016-04" db="EMBL/GenBank/DDBJ databases">
        <title>The genome of Intoshia linei affirms orthonectids as highly simplified spiralians.</title>
        <authorList>
            <person name="Mikhailov K.V."/>
            <person name="Slusarev G.S."/>
            <person name="Nikitin M.A."/>
            <person name="Logacheva M.D."/>
            <person name="Penin A."/>
            <person name="Aleoshin V."/>
            <person name="Panchin Y.V."/>
        </authorList>
    </citation>
    <scope>NUCLEOTIDE SEQUENCE [LARGE SCALE GENOMIC DNA]</scope>
    <source>
        <strain evidence="1">Intl2013</strain>
        <tissue evidence="1">Whole animal</tissue>
    </source>
</reference>
<organism evidence="1 2">
    <name type="scientific">Intoshia linei</name>
    <dbReference type="NCBI Taxonomy" id="1819745"/>
    <lineage>
        <taxon>Eukaryota</taxon>
        <taxon>Metazoa</taxon>
        <taxon>Spiralia</taxon>
        <taxon>Lophotrochozoa</taxon>
        <taxon>Mesozoa</taxon>
        <taxon>Orthonectida</taxon>
        <taxon>Rhopaluridae</taxon>
        <taxon>Intoshia</taxon>
    </lineage>
</organism>
<sequence length="329" mass="39771">MLNYKRIKFEDYLVQKKSKHLEKMKKSKIYNYFERHPPTIKNSHYTLPNFSQFKPIKIDFDFETIKPPNLTITNKNEKLFSLYQEIHQKIISETKKTDNLEKIENILKIKKPFLTEKSWISTYLNSEIDFQHLITEETKTFIQDWLKNNKDKICYLNCLNFDHEIIICSYFSFMLSFELIYLDLSLIDDLDELKLILNTNLERSQMQTNRIKFYLKPIKKKNPIFILLDTFENRHSFHYSRINSFLNKSKIPVVYMTNRKFRFHRLKCVHYEIKLNLMSVISYICEIGIKEGFHIDQAKLMNYFSNNSLNITQILSLLEFLIKTRFSIQ</sequence>
<protein>
    <submittedName>
        <fullName evidence="1">Uncharacterized protein</fullName>
    </submittedName>
</protein>
<name>A0A177BB98_9BILA</name>
<dbReference type="EMBL" id="LWCA01000038">
    <property type="protein sequence ID" value="OAF71597.1"/>
    <property type="molecule type" value="Genomic_DNA"/>
</dbReference>
<proteinExistence type="predicted"/>
<dbReference type="AlphaFoldDB" id="A0A177BB98"/>
<comment type="caution">
    <text evidence="1">The sequence shown here is derived from an EMBL/GenBank/DDBJ whole genome shotgun (WGS) entry which is preliminary data.</text>
</comment>